<evidence type="ECO:0000256" key="3">
    <source>
        <dbReference type="PROSITE-ProRule" id="PRU00339"/>
    </source>
</evidence>
<sequence length="414" mass="46699">MKTNIFMLGLSLLSMTAIAQKDQVRNAEDALEEGNYAEAKAQLKVAEQNLGELNDRWTEDFYFFKGKAYMGTGANATAEDLTIAAESFKKAAEMGSDEAQQQLTALNQKMVESAQADLKNENYESGVKKLKARYDLNPKDTIFLYYAASTAYSSEQYEKALEYSNKLVELGFDGSGKIYTAVDKDGNRVTFADKNQMDLMMKTGEYSDEKVEKEPSKKGEVASIIAGSYTSMGESEKAVEALQEAKALDPENISLLQAEANIYIQQQQLDKAKDIFEQMAEIDPDNPQIYNNIGLIYAQELENHEKAIENYKKAIELDPNAGNYYINLYVSSVNPKEQALMEEMNNLGMSKADNERYDELTEERKQLYRDNLPILLTAIEKNPENEDLIRTAMNIYSSLGEKEKMEEMKAKLNN</sequence>
<dbReference type="EMBL" id="JANCNS010000002">
    <property type="protein sequence ID" value="MCP9200339.1"/>
    <property type="molecule type" value="Genomic_DNA"/>
</dbReference>
<dbReference type="PROSITE" id="PS50293">
    <property type="entry name" value="TPR_REGION"/>
    <property type="match status" value="1"/>
</dbReference>
<dbReference type="Gene3D" id="1.25.40.10">
    <property type="entry name" value="Tetratricopeptide repeat domain"/>
    <property type="match status" value="2"/>
</dbReference>
<dbReference type="SMART" id="SM00028">
    <property type="entry name" value="TPR"/>
    <property type="match status" value="3"/>
</dbReference>
<dbReference type="AlphaFoldDB" id="A0A9X2KY03"/>
<evidence type="ECO:0000256" key="1">
    <source>
        <dbReference type="ARBA" id="ARBA00022737"/>
    </source>
</evidence>
<dbReference type="PANTHER" id="PTHR45586">
    <property type="entry name" value="TPR REPEAT-CONTAINING PROTEIN PA4667"/>
    <property type="match status" value="1"/>
</dbReference>
<dbReference type="InterPro" id="IPR051012">
    <property type="entry name" value="CellSynth/LPSAsmb/PSIAsmb"/>
</dbReference>
<name>A0A9X2KY03_9FLAO</name>
<keyword evidence="1" id="KW-0677">Repeat</keyword>
<keyword evidence="7" id="KW-1185">Reference proteome</keyword>
<dbReference type="Pfam" id="PF14559">
    <property type="entry name" value="TPR_19"/>
    <property type="match status" value="1"/>
</dbReference>
<dbReference type="RefSeq" id="WP_241551128.1">
    <property type="nucleotide sequence ID" value="NZ_JANCNS010000002.1"/>
</dbReference>
<dbReference type="SUPFAM" id="SSF48452">
    <property type="entry name" value="TPR-like"/>
    <property type="match status" value="2"/>
</dbReference>
<feature type="coiled-coil region" evidence="4">
    <location>
        <begin position="89"/>
        <end position="116"/>
    </location>
</feature>
<dbReference type="InterPro" id="IPR019734">
    <property type="entry name" value="TPR_rpt"/>
</dbReference>
<keyword evidence="2 3" id="KW-0802">TPR repeat</keyword>
<gene>
    <name evidence="6" type="ORF">MKO06_10490</name>
</gene>
<keyword evidence="5" id="KW-0732">Signal</keyword>
<protein>
    <submittedName>
        <fullName evidence="6">Tetratricopeptide repeat protein</fullName>
    </submittedName>
</protein>
<dbReference type="Proteomes" id="UP001155280">
    <property type="component" value="Unassembled WGS sequence"/>
</dbReference>
<feature type="chain" id="PRO_5040846488" evidence="5">
    <location>
        <begin position="20"/>
        <end position="414"/>
    </location>
</feature>
<organism evidence="6 7">
    <name type="scientific">Christiangramia oceanisediminis</name>
    <dbReference type="NCBI Taxonomy" id="2920386"/>
    <lineage>
        <taxon>Bacteria</taxon>
        <taxon>Pseudomonadati</taxon>
        <taxon>Bacteroidota</taxon>
        <taxon>Flavobacteriia</taxon>
        <taxon>Flavobacteriales</taxon>
        <taxon>Flavobacteriaceae</taxon>
        <taxon>Christiangramia</taxon>
    </lineage>
</organism>
<evidence type="ECO:0000256" key="5">
    <source>
        <dbReference type="SAM" id="SignalP"/>
    </source>
</evidence>
<proteinExistence type="predicted"/>
<keyword evidence="4" id="KW-0175">Coiled coil</keyword>
<dbReference type="PANTHER" id="PTHR45586:SF1">
    <property type="entry name" value="LIPOPOLYSACCHARIDE ASSEMBLY PROTEIN B"/>
    <property type="match status" value="1"/>
</dbReference>
<reference evidence="6" key="1">
    <citation type="submission" date="2022-07" db="EMBL/GenBank/DDBJ databases">
        <title>Gramela sediminis sp. nov., isolated from deep-sea sediment of the Indian Ocean.</title>
        <authorList>
            <person name="Shi H."/>
        </authorList>
    </citation>
    <scope>NUCLEOTIDE SEQUENCE</scope>
    <source>
        <strain evidence="6">GC03-9</strain>
    </source>
</reference>
<feature type="repeat" description="TPR" evidence="3">
    <location>
        <begin position="287"/>
        <end position="321"/>
    </location>
</feature>
<feature type="repeat" description="TPR" evidence="3">
    <location>
        <begin position="219"/>
        <end position="252"/>
    </location>
</feature>
<comment type="caution">
    <text evidence="6">The sequence shown here is derived from an EMBL/GenBank/DDBJ whole genome shotgun (WGS) entry which is preliminary data.</text>
</comment>
<dbReference type="PROSITE" id="PS50005">
    <property type="entry name" value="TPR"/>
    <property type="match status" value="3"/>
</dbReference>
<evidence type="ECO:0000256" key="2">
    <source>
        <dbReference type="ARBA" id="ARBA00022803"/>
    </source>
</evidence>
<dbReference type="InterPro" id="IPR011990">
    <property type="entry name" value="TPR-like_helical_dom_sf"/>
</dbReference>
<accession>A0A9X2KY03</accession>
<feature type="repeat" description="TPR" evidence="3">
    <location>
        <begin position="253"/>
        <end position="286"/>
    </location>
</feature>
<feature type="signal peptide" evidence="5">
    <location>
        <begin position="1"/>
        <end position="19"/>
    </location>
</feature>
<evidence type="ECO:0000313" key="7">
    <source>
        <dbReference type="Proteomes" id="UP001155280"/>
    </source>
</evidence>
<evidence type="ECO:0000256" key="4">
    <source>
        <dbReference type="SAM" id="Coils"/>
    </source>
</evidence>
<evidence type="ECO:0000313" key="6">
    <source>
        <dbReference type="EMBL" id="MCP9200339.1"/>
    </source>
</evidence>